<keyword evidence="2" id="KW-1185">Reference proteome</keyword>
<name>A0A8J3EK74_9BACI</name>
<reference evidence="1" key="2">
    <citation type="submission" date="2020-09" db="EMBL/GenBank/DDBJ databases">
        <authorList>
            <person name="Sun Q."/>
            <person name="Zhou Y."/>
        </authorList>
    </citation>
    <scope>NUCLEOTIDE SEQUENCE</scope>
    <source>
        <strain evidence="1">CGMCC 1.12360</strain>
    </source>
</reference>
<evidence type="ECO:0000313" key="2">
    <source>
        <dbReference type="Proteomes" id="UP000602050"/>
    </source>
</evidence>
<accession>A0A8J3EK74</accession>
<proteinExistence type="predicted"/>
<dbReference type="AlphaFoldDB" id="A0A8J3EK74"/>
<gene>
    <name evidence="1" type="ORF">GCM10010978_06110</name>
</gene>
<comment type="caution">
    <text evidence="1">The sequence shown here is derived from an EMBL/GenBank/DDBJ whole genome shotgun (WGS) entry which is preliminary data.</text>
</comment>
<sequence length="49" mass="5806">MNEMMTNPQWNEQDERIVGRRPPYGFGYGHGFGRRPFDMGIHSVSEHHF</sequence>
<dbReference type="EMBL" id="BMEV01000007">
    <property type="protein sequence ID" value="GGH70804.1"/>
    <property type="molecule type" value="Genomic_DNA"/>
</dbReference>
<reference evidence="1" key="1">
    <citation type="journal article" date="2014" name="Int. J. Syst. Evol. Microbiol.">
        <title>Complete genome sequence of Corynebacterium casei LMG S-19264T (=DSM 44701T), isolated from a smear-ripened cheese.</title>
        <authorList>
            <consortium name="US DOE Joint Genome Institute (JGI-PGF)"/>
            <person name="Walter F."/>
            <person name="Albersmeier A."/>
            <person name="Kalinowski J."/>
            <person name="Ruckert C."/>
        </authorList>
    </citation>
    <scope>NUCLEOTIDE SEQUENCE</scope>
    <source>
        <strain evidence="1">CGMCC 1.12360</strain>
    </source>
</reference>
<organism evidence="1 2">
    <name type="scientific">Compostibacillus humi</name>
    <dbReference type="NCBI Taxonomy" id="1245525"/>
    <lineage>
        <taxon>Bacteria</taxon>
        <taxon>Bacillati</taxon>
        <taxon>Bacillota</taxon>
        <taxon>Bacilli</taxon>
        <taxon>Bacillales</taxon>
        <taxon>Bacillaceae</taxon>
        <taxon>Compostibacillus</taxon>
    </lineage>
</organism>
<protein>
    <submittedName>
        <fullName evidence="1">Uncharacterized protein</fullName>
    </submittedName>
</protein>
<evidence type="ECO:0000313" key="1">
    <source>
        <dbReference type="EMBL" id="GGH70804.1"/>
    </source>
</evidence>
<dbReference type="Proteomes" id="UP000602050">
    <property type="component" value="Unassembled WGS sequence"/>
</dbReference>